<keyword evidence="5" id="KW-1185">Reference proteome</keyword>
<accession>A0AA86N7F6</accession>
<dbReference type="InterPro" id="IPR035445">
    <property type="entry name" value="GYF-like_dom_sf"/>
</dbReference>
<dbReference type="Proteomes" id="UP001642409">
    <property type="component" value="Unassembled WGS sequence"/>
</dbReference>
<dbReference type="EMBL" id="CATOUU010000042">
    <property type="protein sequence ID" value="CAI9914106.1"/>
    <property type="molecule type" value="Genomic_DNA"/>
</dbReference>
<dbReference type="SMART" id="SM00444">
    <property type="entry name" value="GYF"/>
    <property type="match status" value="1"/>
</dbReference>
<dbReference type="AlphaFoldDB" id="A0AA86N7F6"/>
<dbReference type="PROSITE" id="PS50829">
    <property type="entry name" value="GYF"/>
    <property type="match status" value="1"/>
</dbReference>
<dbReference type="Gene3D" id="3.30.1490.40">
    <property type="match status" value="1"/>
</dbReference>
<dbReference type="EMBL" id="CAXDID020000065">
    <property type="protein sequence ID" value="CAL6012054.1"/>
    <property type="molecule type" value="Genomic_DNA"/>
</dbReference>
<sequence length="712" mass="82494">MSDSESSSTSSSSEPDDTAQSSYMSKQTQIQAPKQTQNIQQESSTSDDAEFQKNMKQSNTVFTEVKRCGFSNAVVQTGKGYCVQNGIVFTRPFTVPTIDKLTQKNENSEIQEEQNQINENQTEEQKGTQIQQESKQTIQSLKETDVEEFETKQKDESFVLEESESIKEEQESESVPISECDETNQEENKRLEAEKLKQQQQVEELPKSNSNHTGQTQMNEQLIKQQPTQTQPKQSQKSAWFYIDNNKIRRGPFTSAQMNKWNQQSKLPPNLKIQQGNGEFFTLNQNVKMNSFFQDDDEINIDQIISNSNQQYKQIDIKDTDYNQELVEEYSDKQNTKSIPYECKVVEIYTQTDIFQCSQNELIKFEISTNVIRNEITKIVVPPCVAKCINTYLQLSKKCLYIENYDYIENKFTDYRDLQAIGVGIKSVTRIPIIKKEQKDQKETIFAPGASDLKHNNNPDFDPEGGKNETEVPKFDKLPNFGENPKTDNYFNVDYEQVNYSFFEVNMNQSDNHQSEEDRNQQPNQGPFDGVPELGFEELSYEKAQPEYELLEKQPDQTTNPGTDSKWSEIQWNVFKTIVFEALKRVFNIQFQTLQEALVYYREHIVGIEGNATKIHLSFDNMGKECGISGKECNQKFQTLLGKELLSWPDDIVAAVKTRILELWQQEQEPNIAKRKKLIKAKIEQEFNLKQQVQYSYKEISNKINYQLSILK</sequence>
<evidence type="ECO:0000313" key="5">
    <source>
        <dbReference type="Proteomes" id="UP001642409"/>
    </source>
</evidence>
<evidence type="ECO:0000259" key="2">
    <source>
        <dbReference type="PROSITE" id="PS50829"/>
    </source>
</evidence>
<feature type="region of interest" description="Disordered" evidence="1">
    <location>
        <begin position="1"/>
        <end position="52"/>
    </location>
</feature>
<feature type="compositionally biased region" description="Polar residues" evidence="1">
    <location>
        <begin position="19"/>
        <end position="46"/>
    </location>
</feature>
<gene>
    <name evidence="3" type="ORF">HINF_LOCUS1751</name>
    <name evidence="4" type="ORF">HINF_LOCUS23121</name>
</gene>
<feature type="compositionally biased region" description="Low complexity" evidence="1">
    <location>
        <begin position="1"/>
        <end position="13"/>
    </location>
</feature>
<dbReference type="SUPFAM" id="SSF55277">
    <property type="entry name" value="GYF domain"/>
    <property type="match status" value="1"/>
</dbReference>
<feature type="compositionally biased region" description="Basic and acidic residues" evidence="1">
    <location>
        <begin position="464"/>
        <end position="477"/>
    </location>
</feature>
<reference evidence="4 5" key="2">
    <citation type="submission" date="2024-07" db="EMBL/GenBank/DDBJ databases">
        <authorList>
            <person name="Akdeniz Z."/>
        </authorList>
    </citation>
    <scope>NUCLEOTIDE SEQUENCE [LARGE SCALE GENOMIC DNA]</scope>
</reference>
<feature type="region of interest" description="Disordered" evidence="1">
    <location>
        <begin position="107"/>
        <end position="189"/>
    </location>
</feature>
<evidence type="ECO:0000313" key="3">
    <source>
        <dbReference type="EMBL" id="CAI9914106.1"/>
    </source>
</evidence>
<feature type="region of interest" description="Disordered" evidence="1">
    <location>
        <begin position="446"/>
        <end position="483"/>
    </location>
</feature>
<proteinExistence type="predicted"/>
<evidence type="ECO:0000256" key="1">
    <source>
        <dbReference type="SAM" id="MobiDB-lite"/>
    </source>
</evidence>
<evidence type="ECO:0000313" key="4">
    <source>
        <dbReference type="EMBL" id="CAL6012054.1"/>
    </source>
</evidence>
<reference evidence="3" key="1">
    <citation type="submission" date="2023-06" db="EMBL/GenBank/DDBJ databases">
        <authorList>
            <person name="Kurt Z."/>
        </authorList>
    </citation>
    <scope>NUCLEOTIDE SEQUENCE</scope>
</reference>
<feature type="region of interest" description="Disordered" evidence="1">
    <location>
        <begin position="510"/>
        <end position="533"/>
    </location>
</feature>
<feature type="domain" description="GYF" evidence="2">
    <location>
        <begin position="237"/>
        <end position="284"/>
    </location>
</feature>
<name>A0AA86N7F6_9EUKA</name>
<dbReference type="Pfam" id="PF02213">
    <property type="entry name" value="GYF"/>
    <property type="match status" value="1"/>
</dbReference>
<dbReference type="InterPro" id="IPR003169">
    <property type="entry name" value="GYF"/>
</dbReference>
<protein>
    <submittedName>
        <fullName evidence="3">GYF domain</fullName>
    </submittedName>
    <submittedName>
        <fullName evidence="4">GYF_domain</fullName>
    </submittedName>
</protein>
<comment type="caution">
    <text evidence="3">The sequence shown here is derived from an EMBL/GenBank/DDBJ whole genome shotgun (WGS) entry which is preliminary data.</text>
</comment>
<feature type="compositionally biased region" description="Polar residues" evidence="1">
    <location>
        <begin position="127"/>
        <end position="141"/>
    </location>
</feature>
<organism evidence="3">
    <name type="scientific">Hexamita inflata</name>
    <dbReference type="NCBI Taxonomy" id="28002"/>
    <lineage>
        <taxon>Eukaryota</taxon>
        <taxon>Metamonada</taxon>
        <taxon>Diplomonadida</taxon>
        <taxon>Hexamitidae</taxon>
        <taxon>Hexamitinae</taxon>
        <taxon>Hexamita</taxon>
    </lineage>
</organism>